<dbReference type="Proteomes" id="UP000600307">
    <property type="component" value="Unassembled WGS sequence"/>
</dbReference>
<organism evidence="1 2">
    <name type="scientific">Rahnella victoriana</name>
    <dbReference type="NCBI Taxonomy" id="1510570"/>
    <lineage>
        <taxon>Bacteria</taxon>
        <taxon>Pseudomonadati</taxon>
        <taxon>Pseudomonadota</taxon>
        <taxon>Gammaproteobacteria</taxon>
        <taxon>Enterobacterales</taxon>
        <taxon>Yersiniaceae</taxon>
        <taxon>Rahnella</taxon>
    </lineage>
</organism>
<gene>
    <name evidence="1" type="ORF">IV431_24860</name>
</gene>
<name>A0ABS0DY08_9GAMM</name>
<dbReference type="RefSeq" id="WP_195818253.1">
    <property type="nucleotide sequence ID" value="NZ_JADOBH010000010.1"/>
</dbReference>
<sequence length="109" mass="12454">MMNIRGEKACPYVGNIFDFAIVHGAGKGRKYPKKTWGKSDDAEYSFSLYKYKSFSVDSLDLLVSDRLYFADPTTFNDPLDCNPSVVNDIDNADELNAILHKLVKEFRKY</sequence>
<evidence type="ECO:0000313" key="1">
    <source>
        <dbReference type="EMBL" id="MBF7958781.1"/>
    </source>
</evidence>
<proteinExistence type="predicted"/>
<accession>A0ABS0DY08</accession>
<evidence type="ECO:0000313" key="2">
    <source>
        <dbReference type="Proteomes" id="UP000600307"/>
    </source>
</evidence>
<reference evidence="1 2" key="1">
    <citation type="submission" date="2020-11" db="EMBL/GenBank/DDBJ databases">
        <title>Taxonomic investigation of Rahnella spp.</title>
        <authorList>
            <person name="Lee S.D."/>
        </authorList>
    </citation>
    <scope>NUCLEOTIDE SEQUENCE [LARGE SCALE GENOMIC DNA]</scope>
    <source>
        <strain evidence="1 2">SAP-10</strain>
    </source>
</reference>
<dbReference type="EMBL" id="JADOBH010000010">
    <property type="protein sequence ID" value="MBF7958781.1"/>
    <property type="molecule type" value="Genomic_DNA"/>
</dbReference>
<keyword evidence="2" id="KW-1185">Reference proteome</keyword>
<comment type="caution">
    <text evidence="1">The sequence shown here is derived from an EMBL/GenBank/DDBJ whole genome shotgun (WGS) entry which is preliminary data.</text>
</comment>
<protein>
    <submittedName>
        <fullName evidence="1">Uncharacterized protein</fullName>
    </submittedName>
</protein>